<dbReference type="GO" id="GO:0046872">
    <property type="term" value="F:metal ion binding"/>
    <property type="evidence" value="ECO:0007669"/>
    <property type="project" value="UniProtKB-KW"/>
</dbReference>
<evidence type="ECO:0000256" key="3">
    <source>
        <dbReference type="ARBA" id="ARBA00022833"/>
    </source>
</evidence>
<dbReference type="AlphaFoldDB" id="A0A939IHP7"/>
<dbReference type="InterPro" id="IPR011057">
    <property type="entry name" value="Mss4-like_sf"/>
</dbReference>
<evidence type="ECO:0000313" key="6">
    <source>
        <dbReference type="Proteomes" id="UP000664303"/>
    </source>
</evidence>
<dbReference type="EMBL" id="JAFKCZ010000003">
    <property type="protein sequence ID" value="MBN7795749.1"/>
    <property type="molecule type" value="Genomic_DNA"/>
</dbReference>
<evidence type="ECO:0000313" key="5">
    <source>
        <dbReference type="EMBL" id="MBN7795749.1"/>
    </source>
</evidence>
<dbReference type="InterPro" id="IPR006913">
    <property type="entry name" value="CENP-V/GFA"/>
</dbReference>
<reference evidence="5" key="1">
    <citation type="submission" date="2021-02" db="EMBL/GenBank/DDBJ databases">
        <title>PHA producing bacteria isolated from coastal sediment in Guangdong, Shenzhen.</title>
        <authorList>
            <person name="Zheng W."/>
            <person name="Yu S."/>
            <person name="Huang Y."/>
        </authorList>
    </citation>
    <scope>NUCLEOTIDE SEQUENCE</scope>
    <source>
        <strain evidence="5">TN14-10</strain>
    </source>
</reference>
<dbReference type="Pfam" id="PF04828">
    <property type="entry name" value="GFA"/>
    <property type="match status" value="1"/>
</dbReference>
<accession>A0A939IHP7</accession>
<dbReference type="Proteomes" id="UP000664303">
    <property type="component" value="Unassembled WGS sequence"/>
</dbReference>
<evidence type="ECO:0000256" key="2">
    <source>
        <dbReference type="ARBA" id="ARBA00022723"/>
    </source>
</evidence>
<protein>
    <submittedName>
        <fullName evidence="5">GFA family protein</fullName>
    </submittedName>
</protein>
<comment type="similarity">
    <text evidence="1">Belongs to the Gfa family.</text>
</comment>
<sequence>MCRRWGGGPYLAVQCDTGIQIQGESHVARYASSDWAERAFCRQCGTHLFYHLKAPSQYVLPVGLFEDQERWEMTEQIFIDRKPGYYTFANETENLTEAEVFAKFSGAG</sequence>
<dbReference type="SUPFAM" id="SSF51316">
    <property type="entry name" value="Mss4-like"/>
    <property type="match status" value="1"/>
</dbReference>
<organism evidence="5 6">
    <name type="scientific">Parahaliea mediterranea</name>
    <dbReference type="NCBI Taxonomy" id="651086"/>
    <lineage>
        <taxon>Bacteria</taxon>
        <taxon>Pseudomonadati</taxon>
        <taxon>Pseudomonadota</taxon>
        <taxon>Gammaproteobacteria</taxon>
        <taxon>Cellvibrionales</taxon>
        <taxon>Halieaceae</taxon>
        <taxon>Parahaliea</taxon>
    </lineage>
</organism>
<keyword evidence="3" id="KW-0862">Zinc</keyword>
<evidence type="ECO:0000256" key="1">
    <source>
        <dbReference type="ARBA" id="ARBA00005495"/>
    </source>
</evidence>
<keyword evidence="2" id="KW-0479">Metal-binding</keyword>
<comment type="caution">
    <text evidence="5">The sequence shown here is derived from an EMBL/GenBank/DDBJ whole genome shotgun (WGS) entry which is preliminary data.</text>
</comment>
<proteinExistence type="inferred from homology"/>
<keyword evidence="6" id="KW-1185">Reference proteome</keyword>
<dbReference type="PROSITE" id="PS51891">
    <property type="entry name" value="CENP_V_GFA"/>
    <property type="match status" value="1"/>
</dbReference>
<gene>
    <name evidence="5" type="ORF">JYP50_04050</name>
</gene>
<dbReference type="Gene3D" id="3.90.1590.10">
    <property type="entry name" value="glutathione-dependent formaldehyde- activating enzyme (gfa)"/>
    <property type="match status" value="1"/>
</dbReference>
<evidence type="ECO:0000259" key="4">
    <source>
        <dbReference type="PROSITE" id="PS51891"/>
    </source>
</evidence>
<dbReference type="GO" id="GO:0016846">
    <property type="term" value="F:carbon-sulfur lyase activity"/>
    <property type="evidence" value="ECO:0007669"/>
    <property type="project" value="InterPro"/>
</dbReference>
<name>A0A939IHP7_9GAMM</name>
<feature type="domain" description="CENP-V/GFA" evidence="4">
    <location>
        <begin position="1"/>
        <end position="72"/>
    </location>
</feature>